<reference evidence="1 2" key="1">
    <citation type="journal article" date="2016" name="Nat. Commun.">
        <title>Thousands of microbial genomes shed light on interconnected biogeochemical processes in an aquifer system.</title>
        <authorList>
            <person name="Anantharaman K."/>
            <person name="Brown C.T."/>
            <person name="Hug L.A."/>
            <person name="Sharon I."/>
            <person name="Castelle C.J."/>
            <person name="Probst A.J."/>
            <person name="Thomas B.C."/>
            <person name="Singh A."/>
            <person name="Wilkins M.J."/>
            <person name="Karaoz U."/>
            <person name="Brodie E.L."/>
            <person name="Williams K.H."/>
            <person name="Hubbard S.S."/>
            <person name="Banfield J.F."/>
        </authorList>
    </citation>
    <scope>NUCLEOTIDE SEQUENCE [LARGE SCALE GENOMIC DNA]</scope>
</reference>
<accession>A0A1F6T7E1</accession>
<dbReference type="EMBL" id="MFSQ01000041">
    <property type="protein sequence ID" value="OGI41038.1"/>
    <property type="molecule type" value="Genomic_DNA"/>
</dbReference>
<organism evidence="1 2">
    <name type="scientific">Candidatus Muproteobacteria bacterium RBG_16_62_13</name>
    <dbReference type="NCBI Taxonomy" id="1817756"/>
    <lineage>
        <taxon>Bacteria</taxon>
        <taxon>Pseudomonadati</taxon>
        <taxon>Pseudomonadota</taxon>
        <taxon>Candidatus Muproteobacteria</taxon>
    </lineage>
</organism>
<name>A0A1F6T7E1_9PROT</name>
<evidence type="ECO:0000313" key="1">
    <source>
        <dbReference type="EMBL" id="OGI41038.1"/>
    </source>
</evidence>
<gene>
    <name evidence="1" type="ORF">A2140_03410</name>
</gene>
<sequence length="113" mass="12367">MASPAGTKYSLKARVREFGVPPIHDALVIGNRAAIGCTAIRKAIELLVASPFEHIEFKDDVVSDIIVRTAILRRIPKEKLIAFVLAQVKPLMAADEILHLDLEVEVVVEGNTL</sequence>
<dbReference type="Proteomes" id="UP000178379">
    <property type="component" value="Unassembled WGS sequence"/>
</dbReference>
<proteinExistence type="predicted"/>
<comment type="caution">
    <text evidence="1">The sequence shown here is derived from an EMBL/GenBank/DDBJ whole genome shotgun (WGS) entry which is preliminary data.</text>
</comment>
<protein>
    <submittedName>
        <fullName evidence="1">Uncharacterized protein</fullName>
    </submittedName>
</protein>
<evidence type="ECO:0000313" key="2">
    <source>
        <dbReference type="Proteomes" id="UP000178379"/>
    </source>
</evidence>
<dbReference type="AlphaFoldDB" id="A0A1F6T7E1"/>